<proteinExistence type="predicted"/>
<evidence type="ECO:0000313" key="2">
    <source>
        <dbReference type="Proteomes" id="UP000016922"/>
    </source>
</evidence>
<dbReference type="HOGENOM" id="CLU_1194979_0_0_1"/>
<dbReference type="EMBL" id="KE145370">
    <property type="protein sequence ID" value="EPE26728.1"/>
    <property type="molecule type" value="Genomic_DNA"/>
</dbReference>
<dbReference type="KEGG" id="glz:GLAREA_02642"/>
<dbReference type="Proteomes" id="UP000016922">
    <property type="component" value="Unassembled WGS sequence"/>
</dbReference>
<sequence length="232" mass="26286">MKKAGSSSKASKKVTWAPNYVTFKQREQSRSPSPPAQKLPILGDLLSWLTYTQPEPETGLKKEKGSVTLMWLIGELRPENADIPPQFSFRFETDESLTVIIIGGQFEKVCPRSRIEFKKVPEPGEDGLARYELEDAEVNTEMSDVVLRFPREARALKGANQLVSNPIVELTVFVDPEYPDDPKKWYISGELVACDNAPLEDGMRTDSVHKIFKIDQLVDARLERSFKRLSRS</sequence>
<organism evidence="1 2">
    <name type="scientific">Glarea lozoyensis (strain ATCC 20868 / MF5171)</name>
    <dbReference type="NCBI Taxonomy" id="1116229"/>
    <lineage>
        <taxon>Eukaryota</taxon>
        <taxon>Fungi</taxon>
        <taxon>Dikarya</taxon>
        <taxon>Ascomycota</taxon>
        <taxon>Pezizomycotina</taxon>
        <taxon>Leotiomycetes</taxon>
        <taxon>Helotiales</taxon>
        <taxon>Helotiaceae</taxon>
        <taxon>Glarea</taxon>
    </lineage>
</organism>
<dbReference type="GeneID" id="19461698"/>
<reference evidence="1 2" key="1">
    <citation type="journal article" date="2013" name="BMC Genomics">
        <title>Genomics-driven discovery of the pneumocandin biosynthetic gene cluster in the fungus Glarea lozoyensis.</title>
        <authorList>
            <person name="Chen L."/>
            <person name="Yue Q."/>
            <person name="Zhang X."/>
            <person name="Xiang M."/>
            <person name="Wang C."/>
            <person name="Li S."/>
            <person name="Che Y."/>
            <person name="Ortiz-Lopez F.J."/>
            <person name="Bills G.F."/>
            <person name="Liu X."/>
            <person name="An Z."/>
        </authorList>
    </citation>
    <scope>NUCLEOTIDE SEQUENCE [LARGE SCALE GENOMIC DNA]</scope>
    <source>
        <strain evidence="2">ATCC 20868 / MF5171</strain>
    </source>
</reference>
<name>S3DJK7_GLAL2</name>
<protein>
    <submittedName>
        <fullName evidence="1">Uncharacterized protein</fullName>
    </submittedName>
</protein>
<accession>S3DJK7</accession>
<evidence type="ECO:0000313" key="1">
    <source>
        <dbReference type="EMBL" id="EPE26728.1"/>
    </source>
</evidence>
<dbReference type="RefSeq" id="XP_008085918.1">
    <property type="nucleotide sequence ID" value="XM_008087727.1"/>
</dbReference>
<keyword evidence="2" id="KW-1185">Reference proteome</keyword>
<dbReference type="AlphaFoldDB" id="S3DJK7"/>
<gene>
    <name evidence="1" type="ORF">GLAREA_02642</name>
</gene>